<reference evidence="1" key="1">
    <citation type="submission" date="2018-02" db="EMBL/GenBank/DDBJ databases">
        <title>Rhizophora mucronata_Transcriptome.</title>
        <authorList>
            <person name="Meera S.P."/>
            <person name="Sreeshan A."/>
            <person name="Augustine A."/>
        </authorList>
    </citation>
    <scope>NUCLEOTIDE SEQUENCE</scope>
    <source>
        <tissue evidence="1">Leaf</tissue>
    </source>
</reference>
<accession>A0A2P2KYN2</accession>
<evidence type="ECO:0000313" key="1">
    <source>
        <dbReference type="EMBL" id="MBX10831.1"/>
    </source>
</evidence>
<dbReference type="EMBL" id="GGEC01030347">
    <property type="protein sequence ID" value="MBX10831.1"/>
    <property type="molecule type" value="Transcribed_RNA"/>
</dbReference>
<proteinExistence type="predicted"/>
<sequence>MVVLPAASRPTISIRISFLANRRLNNFVKDSPIFQSLQRDLKPTK</sequence>
<protein>
    <submittedName>
        <fullName evidence="1">Uncharacterized protein</fullName>
    </submittedName>
</protein>
<dbReference type="AlphaFoldDB" id="A0A2P2KYN2"/>
<organism evidence="1">
    <name type="scientific">Rhizophora mucronata</name>
    <name type="common">Asiatic mangrove</name>
    <dbReference type="NCBI Taxonomy" id="61149"/>
    <lineage>
        <taxon>Eukaryota</taxon>
        <taxon>Viridiplantae</taxon>
        <taxon>Streptophyta</taxon>
        <taxon>Embryophyta</taxon>
        <taxon>Tracheophyta</taxon>
        <taxon>Spermatophyta</taxon>
        <taxon>Magnoliopsida</taxon>
        <taxon>eudicotyledons</taxon>
        <taxon>Gunneridae</taxon>
        <taxon>Pentapetalae</taxon>
        <taxon>rosids</taxon>
        <taxon>fabids</taxon>
        <taxon>Malpighiales</taxon>
        <taxon>Rhizophoraceae</taxon>
        <taxon>Rhizophora</taxon>
    </lineage>
</organism>
<name>A0A2P2KYN2_RHIMU</name>